<organism evidence="2 3">
    <name type="scientific">Streptomyces shaanxiensis</name>
    <dbReference type="NCBI Taxonomy" id="653357"/>
    <lineage>
        <taxon>Bacteria</taxon>
        <taxon>Bacillati</taxon>
        <taxon>Actinomycetota</taxon>
        <taxon>Actinomycetes</taxon>
        <taxon>Kitasatosporales</taxon>
        <taxon>Streptomycetaceae</taxon>
        <taxon>Streptomyces</taxon>
    </lineage>
</organism>
<dbReference type="EMBL" id="BAAAZY010000009">
    <property type="protein sequence ID" value="GAA4054558.1"/>
    <property type="molecule type" value="Genomic_DNA"/>
</dbReference>
<feature type="region of interest" description="Disordered" evidence="1">
    <location>
        <begin position="86"/>
        <end position="115"/>
    </location>
</feature>
<protein>
    <recommendedName>
        <fullName evidence="4">FCD domain-containing protein</fullName>
    </recommendedName>
</protein>
<feature type="compositionally biased region" description="Basic and acidic residues" evidence="1">
    <location>
        <begin position="32"/>
        <end position="41"/>
    </location>
</feature>
<feature type="region of interest" description="Disordered" evidence="1">
    <location>
        <begin position="1"/>
        <end position="58"/>
    </location>
</feature>
<evidence type="ECO:0008006" key="4">
    <source>
        <dbReference type="Google" id="ProtNLM"/>
    </source>
</evidence>
<name>A0ABP7UWQ3_9ACTN</name>
<accession>A0ABP7UWQ3</accession>
<reference evidence="3" key="1">
    <citation type="journal article" date="2019" name="Int. J. Syst. Evol. Microbiol.">
        <title>The Global Catalogue of Microorganisms (GCM) 10K type strain sequencing project: providing services to taxonomists for standard genome sequencing and annotation.</title>
        <authorList>
            <consortium name="The Broad Institute Genomics Platform"/>
            <consortium name="The Broad Institute Genome Sequencing Center for Infectious Disease"/>
            <person name="Wu L."/>
            <person name="Ma J."/>
        </authorList>
    </citation>
    <scope>NUCLEOTIDE SEQUENCE [LARGE SCALE GENOMIC DNA]</scope>
    <source>
        <strain evidence="3">JCM 16925</strain>
    </source>
</reference>
<dbReference type="Proteomes" id="UP001499984">
    <property type="component" value="Unassembled WGS sequence"/>
</dbReference>
<evidence type="ECO:0000313" key="3">
    <source>
        <dbReference type="Proteomes" id="UP001499984"/>
    </source>
</evidence>
<feature type="compositionally biased region" description="Basic and acidic residues" evidence="1">
    <location>
        <begin position="1"/>
        <end position="11"/>
    </location>
</feature>
<keyword evidence="3" id="KW-1185">Reference proteome</keyword>
<comment type="caution">
    <text evidence="2">The sequence shown here is derived from an EMBL/GenBank/DDBJ whole genome shotgun (WGS) entry which is preliminary data.</text>
</comment>
<gene>
    <name evidence="2" type="ORF">GCM10022233_27670</name>
</gene>
<proteinExistence type="predicted"/>
<evidence type="ECO:0000256" key="1">
    <source>
        <dbReference type="SAM" id="MobiDB-lite"/>
    </source>
</evidence>
<sequence>MPIFEAVEKGDTQAARDATSAHMEGASQRLMEALEQREEARGPAPRLPDPALCPTHRQSGRPVNRLILEWRTTAAQRNVAVIPPRSLAVPAGPFPCPMQRDRGRDLVGSRLPEEE</sequence>
<evidence type="ECO:0000313" key="2">
    <source>
        <dbReference type="EMBL" id="GAA4054558.1"/>
    </source>
</evidence>